<dbReference type="VEuPathDB" id="HostDB:ENSMUSG00000029173"/>
<dbReference type="Ensembl" id="ENSMUST00000150709.8">
    <property type="protein sequence ID" value="ENSMUSP00000115477.2"/>
    <property type="gene ID" value="ENSMUSG00000029173.13"/>
</dbReference>
<evidence type="ECO:0000313" key="2">
    <source>
        <dbReference type="MGI" id="MGI:1098791"/>
    </source>
</evidence>
<evidence type="ECO:0000313" key="3">
    <source>
        <dbReference type="Proteomes" id="UP000000589"/>
    </source>
</evidence>
<sequence length="91" mass="10230">MNPESFAAGERRVSPAYVRQGCEARRAHEHLIRLLLEQGKCPEDGWDESTLELFLHELAVMDSNNFLGSSTELDDPVIFLLCNQKLQALAS</sequence>
<dbReference type="AGR" id="MGI:1098791"/>
<evidence type="ECO:0000313" key="1">
    <source>
        <dbReference type="Ensembl" id="ENSMUSP00000115477.2"/>
    </source>
</evidence>
<dbReference type="ExpressionAtlas" id="D6RGM2">
    <property type="expression patterns" value="baseline and differential"/>
</dbReference>
<accession>D6RGM2</accession>
<dbReference type="PANTHER" id="PTHR12944:SF2">
    <property type="entry name" value="O-PHOSPHOSERYL-TRNA(SEC) SELENIUM TRANSFERASE"/>
    <property type="match status" value="1"/>
</dbReference>
<reference evidence="1 3" key="2">
    <citation type="journal article" date="2011" name="PLoS Biol.">
        <title>Modernizing reference genome assemblies.</title>
        <authorList>
            <person name="Church D.M."/>
            <person name="Schneider V.A."/>
            <person name="Graves T."/>
            <person name="Auger K."/>
            <person name="Cunningham F."/>
            <person name="Bouk N."/>
            <person name="Chen H.C."/>
            <person name="Agarwala R."/>
            <person name="McLaren W.M."/>
            <person name="Ritchie G.R."/>
            <person name="Albracht D."/>
            <person name="Kremitzki M."/>
            <person name="Rock S."/>
            <person name="Kotkiewicz H."/>
            <person name="Kremitzki C."/>
            <person name="Wollam A."/>
            <person name="Trani L."/>
            <person name="Fulton L."/>
            <person name="Fulton R."/>
            <person name="Matthews L."/>
            <person name="Whitehead S."/>
            <person name="Chow W."/>
            <person name="Torrance J."/>
            <person name="Dunn M."/>
            <person name="Harden G."/>
            <person name="Threadgold G."/>
            <person name="Wood J."/>
            <person name="Collins J."/>
            <person name="Heath P."/>
            <person name="Griffiths G."/>
            <person name="Pelan S."/>
            <person name="Grafham D."/>
            <person name="Eichler E.E."/>
            <person name="Weinstock G."/>
            <person name="Mardis E.R."/>
            <person name="Wilson R.K."/>
            <person name="Howe K."/>
            <person name="Flicek P."/>
            <person name="Hubbard T."/>
        </authorList>
    </citation>
    <scope>NUCLEOTIDE SEQUENCE [LARGE SCALE GENOMIC DNA]</scope>
    <source>
        <strain evidence="1 3">C57BL/6J</strain>
    </source>
</reference>
<dbReference type="Antibodypedia" id="10200">
    <property type="antibodies" value="171 antibodies from 28 providers"/>
</dbReference>
<protein>
    <submittedName>
        <fullName evidence="1">Sep (O-phosphoserine) tRNA:Sec (selenocysteine) tRNA synthase</fullName>
    </submittedName>
</protein>
<dbReference type="Proteomes" id="UP000000589">
    <property type="component" value="Chromosome 5"/>
</dbReference>
<dbReference type="GO" id="GO:0001717">
    <property type="term" value="P:conversion of seryl-tRNAsec to selenocys-tRNAsec"/>
    <property type="evidence" value="ECO:0007669"/>
    <property type="project" value="InterPro"/>
</dbReference>
<dbReference type="GO" id="GO:0098621">
    <property type="term" value="F:O-phosphoseryl-tRNA(Sec) selenium transferase activity"/>
    <property type="evidence" value="ECO:0007669"/>
    <property type="project" value="InterPro"/>
</dbReference>
<organism evidence="1 3">
    <name type="scientific">Mus musculus</name>
    <name type="common">Mouse</name>
    <dbReference type="NCBI Taxonomy" id="10090"/>
    <lineage>
        <taxon>Eukaryota</taxon>
        <taxon>Metazoa</taxon>
        <taxon>Chordata</taxon>
        <taxon>Craniata</taxon>
        <taxon>Vertebrata</taxon>
        <taxon>Euteleostomi</taxon>
        <taxon>Mammalia</taxon>
        <taxon>Eutheria</taxon>
        <taxon>Euarchontoglires</taxon>
        <taxon>Glires</taxon>
        <taxon>Rodentia</taxon>
        <taxon>Myomorpha</taxon>
        <taxon>Muroidea</taxon>
        <taxon>Muridae</taxon>
        <taxon>Murinae</taxon>
        <taxon>Mus</taxon>
        <taxon>Mus</taxon>
    </lineage>
</organism>
<name>D6RGM2_MOUSE</name>
<dbReference type="jPOST" id="D6RGM2"/>
<reference evidence="1" key="3">
    <citation type="submission" date="2025-08" db="UniProtKB">
        <authorList>
            <consortium name="Ensembl"/>
        </authorList>
    </citation>
    <scope>IDENTIFICATION</scope>
    <source>
        <strain evidence="1">C57BL/6J</strain>
    </source>
</reference>
<reference evidence="1" key="4">
    <citation type="submission" date="2025-09" db="UniProtKB">
        <authorList>
            <consortium name="Ensembl"/>
        </authorList>
    </citation>
    <scope>IDENTIFICATION</scope>
    <source>
        <strain evidence="1">C57BL/6J</strain>
    </source>
</reference>
<dbReference type="MGI" id="MGI:1098791">
    <property type="gene designation" value="Sepsecs"/>
</dbReference>
<gene>
    <name evidence="1 2" type="primary">Sepsecs</name>
</gene>
<reference evidence="1 3" key="1">
    <citation type="journal article" date="2009" name="PLoS Biol.">
        <title>Lineage-specific biology revealed by a finished genome assembly of the mouse.</title>
        <authorList>
            <consortium name="Mouse Genome Sequencing Consortium"/>
            <person name="Church D.M."/>
            <person name="Goodstadt L."/>
            <person name="Hillier L.W."/>
            <person name="Zody M.C."/>
            <person name="Goldstein S."/>
            <person name="She X."/>
            <person name="Bult C.J."/>
            <person name="Agarwala R."/>
            <person name="Cherry J.L."/>
            <person name="DiCuccio M."/>
            <person name="Hlavina W."/>
            <person name="Kapustin Y."/>
            <person name="Meric P."/>
            <person name="Maglott D."/>
            <person name="Birtle Z."/>
            <person name="Marques A.C."/>
            <person name="Graves T."/>
            <person name="Zhou S."/>
            <person name="Teague B."/>
            <person name="Potamousis K."/>
            <person name="Churas C."/>
            <person name="Place M."/>
            <person name="Herschleb J."/>
            <person name="Runnheim R."/>
            <person name="Forrest D."/>
            <person name="Amos-Landgraf J."/>
            <person name="Schwartz D.C."/>
            <person name="Cheng Z."/>
            <person name="Lindblad-Toh K."/>
            <person name="Eichler E.E."/>
            <person name="Ponting C.P."/>
        </authorList>
    </citation>
    <scope>NUCLEOTIDE SEQUENCE [LARGE SCALE GENOMIC DNA]</scope>
    <source>
        <strain evidence="1 3">C57BL/6J</strain>
    </source>
</reference>
<dbReference type="SMR" id="D6RGM2"/>
<proteinExistence type="predicted"/>
<dbReference type="InterPro" id="IPR019872">
    <property type="entry name" value="Sec-tRNA_Se_transferase"/>
</dbReference>
<dbReference type="GeneTree" id="ENSGT00390000007332"/>
<dbReference type="PANTHER" id="PTHR12944">
    <property type="entry name" value="SOLUBLE LIVER ANTIGEN/LIVER PANCREAS ANTIGEN"/>
    <property type="match status" value="1"/>
</dbReference>
<dbReference type="Gene3D" id="1.10.10.2160">
    <property type="match status" value="1"/>
</dbReference>
<dbReference type="SUPFAM" id="SSF53383">
    <property type="entry name" value="PLP-dependent transferases"/>
    <property type="match status" value="1"/>
</dbReference>
<keyword evidence="3" id="KW-1185">Reference proteome</keyword>
<dbReference type="PeptideAtlas" id="D6RGM2"/>
<dbReference type="AlphaFoldDB" id="D6RGM2"/>
<dbReference type="ProteomicsDB" id="367790"/>
<dbReference type="InterPro" id="IPR015424">
    <property type="entry name" value="PyrdxlP-dep_Trfase"/>
</dbReference>
<dbReference type="HOGENOM" id="CLU_187808_0_0_1"/>
<dbReference type="Bgee" id="ENSMUSG00000029173">
    <property type="expression patterns" value="Expressed in chest muscle and 220 other cell types or tissues"/>
</dbReference>